<keyword evidence="3" id="KW-1185">Reference proteome</keyword>
<dbReference type="RefSeq" id="WP_356959370.1">
    <property type="nucleotide sequence ID" value="NZ_JBEYBD010000028.1"/>
</dbReference>
<dbReference type="PROSITE" id="PS51819">
    <property type="entry name" value="VOC"/>
    <property type="match status" value="1"/>
</dbReference>
<dbReference type="Gene3D" id="3.10.180.10">
    <property type="entry name" value="2,3-Dihydroxybiphenyl 1,2-Dioxygenase, domain 1"/>
    <property type="match status" value="1"/>
</dbReference>
<protein>
    <submittedName>
        <fullName evidence="2">VOC family protein</fullName>
    </submittedName>
</protein>
<evidence type="ECO:0000259" key="1">
    <source>
        <dbReference type="PROSITE" id="PS51819"/>
    </source>
</evidence>
<proteinExistence type="predicted"/>
<dbReference type="SUPFAM" id="SSF54593">
    <property type="entry name" value="Glyoxalase/Bleomycin resistance protein/Dihydroxybiphenyl dioxygenase"/>
    <property type="match status" value="1"/>
</dbReference>
<gene>
    <name evidence="2" type="ORF">ABZ510_29730</name>
</gene>
<comment type="caution">
    <text evidence="2">The sequence shown here is derived from an EMBL/GenBank/DDBJ whole genome shotgun (WGS) entry which is preliminary data.</text>
</comment>
<dbReference type="EMBL" id="JBEYBF010000031">
    <property type="protein sequence ID" value="MEU1956021.1"/>
    <property type="molecule type" value="Genomic_DNA"/>
</dbReference>
<dbReference type="Proteomes" id="UP001550628">
    <property type="component" value="Unassembled WGS sequence"/>
</dbReference>
<accession>A0ABV2WYT7</accession>
<dbReference type="InterPro" id="IPR037523">
    <property type="entry name" value="VOC_core"/>
</dbReference>
<dbReference type="Pfam" id="PF13669">
    <property type="entry name" value="Glyoxalase_4"/>
    <property type="match status" value="1"/>
</dbReference>
<evidence type="ECO:0000313" key="2">
    <source>
        <dbReference type="EMBL" id="MEU1956021.1"/>
    </source>
</evidence>
<name>A0ABV2WYT7_9NOCA</name>
<organism evidence="2 3">
    <name type="scientific">Nocardia rhamnosiphila</name>
    <dbReference type="NCBI Taxonomy" id="426716"/>
    <lineage>
        <taxon>Bacteria</taxon>
        <taxon>Bacillati</taxon>
        <taxon>Actinomycetota</taxon>
        <taxon>Actinomycetes</taxon>
        <taxon>Mycobacteriales</taxon>
        <taxon>Nocardiaceae</taxon>
        <taxon>Nocardia</taxon>
    </lineage>
</organism>
<sequence>MSKVTDLLDGGIRQLAFVVPDAAEAARHHAELTGSGPFYVMPHYKMAIHEYRGKPTDLDVTSAYGQWGDVQVEFVQVHNEEPSAYRDTYPDGGPGMHHVAVFCSDLDEAIKAFEAEGFPIVLYAAREKGKEYAMMDTREKLGFMVELYEERVVSGFYKMIRDAAADYDGTDPVRIREFSEFVAAGR</sequence>
<evidence type="ECO:0000313" key="3">
    <source>
        <dbReference type="Proteomes" id="UP001550628"/>
    </source>
</evidence>
<feature type="domain" description="VOC" evidence="1">
    <location>
        <begin position="11"/>
        <end position="150"/>
    </location>
</feature>
<dbReference type="InterPro" id="IPR029068">
    <property type="entry name" value="Glyas_Bleomycin-R_OHBP_Dase"/>
</dbReference>
<reference evidence="2 3" key="1">
    <citation type="submission" date="2024-06" db="EMBL/GenBank/DDBJ databases">
        <title>The Natural Products Discovery Center: Release of the First 8490 Sequenced Strains for Exploring Actinobacteria Biosynthetic Diversity.</title>
        <authorList>
            <person name="Kalkreuter E."/>
            <person name="Kautsar S.A."/>
            <person name="Yang D."/>
            <person name="Bader C.D."/>
            <person name="Teijaro C.N."/>
            <person name="Fluegel L."/>
            <person name="Davis C.M."/>
            <person name="Simpson J.R."/>
            <person name="Lauterbach L."/>
            <person name="Steele A.D."/>
            <person name="Gui C."/>
            <person name="Meng S."/>
            <person name="Li G."/>
            <person name="Viehrig K."/>
            <person name="Ye F."/>
            <person name="Su P."/>
            <person name="Kiefer A.F."/>
            <person name="Nichols A."/>
            <person name="Cepeda A.J."/>
            <person name="Yan W."/>
            <person name="Fan B."/>
            <person name="Jiang Y."/>
            <person name="Adhikari A."/>
            <person name="Zheng C.-J."/>
            <person name="Schuster L."/>
            <person name="Cowan T.M."/>
            <person name="Smanski M.J."/>
            <person name="Chevrette M.G."/>
            <person name="De Carvalho L.P.S."/>
            <person name="Shen B."/>
        </authorList>
    </citation>
    <scope>NUCLEOTIDE SEQUENCE [LARGE SCALE GENOMIC DNA]</scope>
    <source>
        <strain evidence="2 3">NPDC019708</strain>
    </source>
</reference>